<organism evidence="3 4">
    <name type="scientific">Rhodococcus artemisiae</name>
    <dbReference type="NCBI Taxonomy" id="714159"/>
    <lineage>
        <taxon>Bacteria</taxon>
        <taxon>Bacillati</taxon>
        <taxon>Actinomycetota</taxon>
        <taxon>Actinomycetes</taxon>
        <taxon>Mycobacteriales</taxon>
        <taxon>Nocardiaceae</taxon>
        <taxon>Rhodococcus</taxon>
    </lineage>
</organism>
<dbReference type="RefSeq" id="WP_330135998.1">
    <property type="nucleotide sequence ID" value="NZ_JAUTXY010000014.1"/>
</dbReference>
<dbReference type="EMBL" id="JAUTXY010000014">
    <property type="protein sequence ID" value="MEE2060823.1"/>
    <property type="molecule type" value="Genomic_DNA"/>
</dbReference>
<protein>
    <recommendedName>
        <fullName evidence="5">PH (Pleckstrin Homology) domain-containing protein</fullName>
    </recommendedName>
</protein>
<comment type="caution">
    <text evidence="3">The sequence shown here is derived from an EMBL/GenBank/DDBJ whole genome shotgun (WGS) entry which is preliminary data.</text>
</comment>
<gene>
    <name evidence="3" type="ORF">Q7514_25205</name>
</gene>
<keyword evidence="4" id="KW-1185">Reference proteome</keyword>
<evidence type="ECO:0000313" key="3">
    <source>
        <dbReference type="EMBL" id="MEE2060823.1"/>
    </source>
</evidence>
<feature type="transmembrane region" description="Helical" evidence="2">
    <location>
        <begin position="37"/>
        <end position="57"/>
    </location>
</feature>
<feature type="transmembrane region" description="Helical" evidence="2">
    <location>
        <begin position="148"/>
        <end position="179"/>
    </location>
</feature>
<accession>A0ABU7LGY9</accession>
<feature type="transmembrane region" description="Helical" evidence="2">
    <location>
        <begin position="117"/>
        <end position="142"/>
    </location>
</feature>
<sequence>MQRPILRKGQGPEERQGHADGLVRPVEWGRPRWNMRAALSIVLAAVVSVVAFVGGFSSDDPGFGPESRFFLILSVLMLLTAAFGCVFWWPRRGRPGVRTLRRGGLGAATEVRSRLSVFVALVAMVGCAAALAVGAAVEVFLFNNGIPWVSLVLALLGVPCVAFVVEVALGRLAVGALVLSPDGIRQRGWSFESYLPWMSVAGVRALDYGYPETWVEGTTTAAWARRRTSTVFRLDRFPEAPRIEIDSRRYALDPVLLHRILEFYTCNPSARSELGTPRAVERFRRADLGVAG</sequence>
<name>A0ABU7LGY9_9NOCA</name>
<keyword evidence="2" id="KW-0812">Transmembrane</keyword>
<feature type="transmembrane region" description="Helical" evidence="2">
    <location>
        <begin position="69"/>
        <end position="89"/>
    </location>
</feature>
<feature type="region of interest" description="Disordered" evidence="1">
    <location>
        <begin position="1"/>
        <end position="20"/>
    </location>
</feature>
<reference evidence="3 4" key="1">
    <citation type="submission" date="2023-07" db="EMBL/GenBank/DDBJ databases">
        <authorList>
            <person name="Girao M."/>
            <person name="Carvalho M.F."/>
        </authorList>
    </citation>
    <scope>NUCLEOTIDE SEQUENCE [LARGE SCALE GENOMIC DNA]</scope>
    <source>
        <strain evidence="3 4">YIM65754</strain>
    </source>
</reference>
<keyword evidence="2" id="KW-1133">Transmembrane helix</keyword>
<evidence type="ECO:0000313" key="4">
    <source>
        <dbReference type="Proteomes" id="UP001336020"/>
    </source>
</evidence>
<evidence type="ECO:0000256" key="1">
    <source>
        <dbReference type="SAM" id="MobiDB-lite"/>
    </source>
</evidence>
<evidence type="ECO:0008006" key="5">
    <source>
        <dbReference type="Google" id="ProtNLM"/>
    </source>
</evidence>
<keyword evidence="2" id="KW-0472">Membrane</keyword>
<dbReference type="Proteomes" id="UP001336020">
    <property type="component" value="Unassembled WGS sequence"/>
</dbReference>
<evidence type="ECO:0000256" key="2">
    <source>
        <dbReference type="SAM" id="Phobius"/>
    </source>
</evidence>
<proteinExistence type="predicted"/>